<feature type="transmembrane region" description="Helical" evidence="1">
    <location>
        <begin position="37"/>
        <end position="59"/>
    </location>
</feature>
<keyword evidence="1" id="KW-0472">Membrane</keyword>
<keyword evidence="1" id="KW-0812">Transmembrane</keyword>
<reference evidence="2 3" key="1">
    <citation type="journal article" date="2019" name="Int. J. Syst. Evol. Microbiol.">
        <title>The Global Catalogue of Microorganisms (GCM) 10K type strain sequencing project: providing services to taxonomists for standard genome sequencing and annotation.</title>
        <authorList>
            <consortium name="The Broad Institute Genomics Platform"/>
            <consortium name="The Broad Institute Genome Sequencing Center for Infectious Disease"/>
            <person name="Wu L."/>
            <person name="Ma J."/>
        </authorList>
    </citation>
    <scope>NUCLEOTIDE SEQUENCE [LARGE SCALE GENOMIC DNA]</scope>
    <source>
        <strain evidence="2 3">DSM 29988</strain>
    </source>
</reference>
<keyword evidence="1" id="KW-1133">Transmembrane helix</keyword>
<feature type="transmembrane region" description="Helical" evidence="1">
    <location>
        <begin position="66"/>
        <end position="88"/>
    </location>
</feature>
<name>A0ABD5ZJ00_9EURY</name>
<accession>A0ABD5ZJ00</accession>
<feature type="transmembrane region" description="Helical" evidence="1">
    <location>
        <begin position="7"/>
        <end position="31"/>
    </location>
</feature>
<organism evidence="2 3">
    <name type="scientific">Haloferax namakaokahaiae</name>
    <dbReference type="NCBI Taxonomy" id="1748331"/>
    <lineage>
        <taxon>Archaea</taxon>
        <taxon>Methanobacteriati</taxon>
        <taxon>Methanobacteriota</taxon>
        <taxon>Stenosarchaea group</taxon>
        <taxon>Halobacteria</taxon>
        <taxon>Halobacteriales</taxon>
        <taxon>Haloferacaceae</taxon>
        <taxon>Haloferax</taxon>
    </lineage>
</organism>
<feature type="transmembrane region" description="Helical" evidence="1">
    <location>
        <begin position="94"/>
        <end position="119"/>
    </location>
</feature>
<dbReference type="AlphaFoldDB" id="A0ABD5ZJ00"/>
<dbReference type="EMBL" id="JBHTAA010000005">
    <property type="protein sequence ID" value="MFC7205072.1"/>
    <property type="molecule type" value="Genomic_DNA"/>
</dbReference>
<gene>
    <name evidence="2" type="ORF">ACFQJC_16255</name>
</gene>
<sequence>MKDDARWWILGLSTLLFVVPFGVLTGLRLWSLEPPTAVQSLIVNVSAVVIVGSVAYYAAKGGTFRGCWLLAFGPSLAFTCNLFVPVAAMDSLGWVFLPFASAAGLSLLLGGFGFLVGYVGSEIRREQNGTQAP</sequence>
<evidence type="ECO:0000313" key="3">
    <source>
        <dbReference type="Proteomes" id="UP001596481"/>
    </source>
</evidence>
<dbReference type="RefSeq" id="WP_390225317.1">
    <property type="nucleotide sequence ID" value="NZ_JBHTAA010000005.1"/>
</dbReference>
<dbReference type="Proteomes" id="UP001596481">
    <property type="component" value="Unassembled WGS sequence"/>
</dbReference>
<proteinExistence type="predicted"/>
<evidence type="ECO:0000256" key="1">
    <source>
        <dbReference type="SAM" id="Phobius"/>
    </source>
</evidence>
<comment type="caution">
    <text evidence="2">The sequence shown here is derived from an EMBL/GenBank/DDBJ whole genome shotgun (WGS) entry which is preliminary data.</text>
</comment>
<evidence type="ECO:0008006" key="4">
    <source>
        <dbReference type="Google" id="ProtNLM"/>
    </source>
</evidence>
<evidence type="ECO:0000313" key="2">
    <source>
        <dbReference type="EMBL" id="MFC7205072.1"/>
    </source>
</evidence>
<protein>
    <recommendedName>
        <fullName evidence="4">SPW repeat-containing protein</fullName>
    </recommendedName>
</protein>
<keyword evidence="3" id="KW-1185">Reference proteome</keyword>